<evidence type="ECO:0000256" key="2">
    <source>
        <dbReference type="SAM" id="MobiDB-lite"/>
    </source>
</evidence>
<feature type="repeat" description="WD" evidence="1">
    <location>
        <begin position="155"/>
        <end position="197"/>
    </location>
</feature>
<dbReference type="InterPro" id="IPR036322">
    <property type="entry name" value="WD40_repeat_dom_sf"/>
</dbReference>
<organism evidence="3 4">
    <name type="scientific">Pythium insidiosum</name>
    <name type="common">Pythiosis disease agent</name>
    <dbReference type="NCBI Taxonomy" id="114742"/>
    <lineage>
        <taxon>Eukaryota</taxon>
        <taxon>Sar</taxon>
        <taxon>Stramenopiles</taxon>
        <taxon>Oomycota</taxon>
        <taxon>Peronosporomycetes</taxon>
        <taxon>Pythiales</taxon>
        <taxon>Pythiaceae</taxon>
        <taxon>Pythium</taxon>
    </lineage>
</organism>
<evidence type="ECO:0008006" key="5">
    <source>
        <dbReference type="Google" id="ProtNLM"/>
    </source>
</evidence>
<dbReference type="Pfam" id="PF00400">
    <property type="entry name" value="WD40"/>
    <property type="match status" value="5"/>
</dbReference>
<feature type="region of interest" description="Disordered" evidence="2">
    <location>
        <begin position="462"/>
        <end position="521"/>
    </location>
</feature>
<comment type="caution">
    <text evidence="3">The sequence shown here is derived from an EMBL/GenBank/DDBJ whole genome shotgun (WGS) entry which is preliminary data.</text>
</comment>
<dbReference type="PANTHER" id="PTHR44525:SF1">
    <property type="entry name" value="WD REPEAT-CONTAINING PROTEIN 27"/>
    <property type="match status" value="1"/>
</dbReference>
<dbReference type="AlphaFoldDB" id="A0AAD5Q4Z2"/>
<reference evidence="3" key="1">
    <citation type="submission" date="2021-12" db="EMBL/GenBank/DDBJ databases">
        <title>Prjna785345.</title>
        <authorList>
            <person name="Rujirawat T."/>
            <person name="Krajaejun T."/>
        </authorList>
    </citation>
    <scope>NUCLEOTIDE SEQUENCE</scope>
    <source>
        <strain evidence="3">Pi057C3</strain>
    </source>
</reference>
<evidence type="ECO:0000256" key="1">
    <source>
        <dbReference type="PROSITE-ProRule" id="PRU00221"/>
    </source>
</evidence>
<proteinExistence type="predicted"/>
<dbReference type="PROSITE" id="PS50082">
    <property type="entry name" value="WD_REPEATS_2"/>
    <property type="match status" value="3"/>
</dbReference>
<dbReference type="PANTHER" id="PTHR44525">
    <property type="entry name" value="WD REPEAT-CONTAINING PROTEIN 27"/>
    <property type="match status" value="1"/>
</dbReference>
<gene>
    <name evidence="3" type="ORF">P43SY_004858</name>
</gene>
<name>A0AAD5Q4Z2_PYTIN</name>
<evidence type="ECO:0000313" key="4">
    <source>
        <dbReference type="Proteomes" id="UP001209570"/>
    </source>
</evidence>
<dbReference type="PROSITE" id="PS50294">
    <property type="entry name" value="WD_REPEATS_REGION"/>
    <property type="match status" value="3"/>
</dbReference>
<feature type="repeat" description="WD" evidence="1">
    <location>
        <begin position="899"/>
        <end position="935"/>
    </location>
</feature>
<dbReference type="CDD" id="cd00200">
    <property type="entry name" value="WD40"/>
    <property type="match status" value="1"/>
</dbReference>
<dbReference type="InterPro" id="IPR015943">
    <property type="entry name" value="WD40/YVTN_repeat-like_dom_sf"/>
</dbReference>
<dbReference type="SMART" id="SM00320">
    <property type="entry name" value="WD40"/>
    <property type="match status" value="9"/>
</dbReference>
<feature type="repeat" description="WD" evidence="1">
    <location>
        <begin position="630"/>
        <end position="671"/>
    </location>
</feature>
<accession>A0AAD5Q4Z2</accession>
<dbReference type="SUPFAM" id="SSF50978">
    <property type="entry name" value="WD40 repeat-like"/>
    <property type="match status" value="2"/>
</dbReference>
<dbReference type="Gene3D" id="2.130.10.10">
    <property type="entry name" value="YVTN repeat-like/Quinoprotein amine dehydrogenase"/>
    <property type="match status" value="3"/>
</dbReference>
<evidence type="ECO:0000313" key="3">
    <source>
        <dbReference type="EMBL" id="KAJ0397203.1"/>
    </source>
</evidence>
<protein>
    <recommendedName>
        <fullName evidence="5">WD repeat-containing protein 27</fullName>
    </recommendedName>
</protein>
<dbReference type="EMBL" id="JAKCXM010000262">
    <property type="protein sequence ID" value="KAJ0397203.1"/>
    <property type="molecule type" value="Genomic_DNA"/>
</dbReference>
<dbReference type="Proteomes" id="UP001209570">
    <property type="component" value="Unassembled WGS sequence"/>
</dbReference>
<keyword evidence="1" id="KW-0853">WD repeat</keyword>
<keyword evidence="4" id="KW-1185">Reference proteome</keyword>
<dbReference type="InterPro" id="IPR001680">
    <property type="entry name" value="WD40_rpt"/>
</dbReference>
<dbReference type="InterPro" id="IPR042411">
    <property type="entry name" value="WDR27"/>
</dbReference>
<feature type="compositionally biased region" description="Low complexity" evidence="2">
    <location>
        <begin position="493"/>
        <end position="502"/>
    </location>
</feature>
<feature type="compositionally biased region" description="Polar residues" evidence="2">
    <location>
        <begin position="462"/>
        <end position="474"/>
    </location>
</feature>
<sequence length="935" mass="102271">MLDVVADLSWQWRPDAAVTAVDSTQRCTALALQYADCVVIRVRPSAWPPLGHQEPEEPADSKDIELHGHVARVTSLRFYACVDSTDVLLASASSDRVLVWHLDGDFQVQRSVVVEKPSSEPSCVAFDQTGTLLALGCDRDVEIRIIQSAEVLLTLEGHVAKVTRCEFHPLRQHLLLTCSEDRTFKIWDLASKALLFQSAVLSAFPILSLACNPVTGDACFGFADGSLRVFSIHEAFAREHAVLDLESFLRRHRRKQQERDDQALMARQSTNVISALPSWARNDSGGMQSIGRRSVDLASDRRRSLLSPGEDHVAEVATPVLGLRYLCVDVVGREHDLGHAPDSFNTHGIGELLDREQYLVAATPSHLLAINALSLEIVVLQDLQVALSKAGGGDPLDAVTVAREVCFHGAEGSDMLFCGLVSAFLPCFTLECVSVRQGRSVATASSFSSSSSSDIGNQAIDQRSSLTDSQQQLELPSGERVSVIATGPPPPDSVLNLPPLSSASKRTPPKKSGKKPAVTDKPITFRTRIRSSGYGAAAPFGVKRPVSADKKRSTSAASVESFLKEYPRDCGMLQHYQAKHALPPKTLHQGAIHHIEFSPDAKWLASAGSDKLALVSRLPFSRYRGEGNVMAGHDHAVRAARWSHSNRLLLTTSSDKTARLWVADSDTPLLTFHGAAPTKAPSSLAQSSARRAIRGDVVDATFFYMDRFILSATGNAVRLYQFEVDEVFARAQTKKLKRNDLLHDENQSRKKKVAEWRWADMQGVTALTCVNGSFLSSIVLAAGSDRSLRVLDAAAGRSVRVIRDAHARAAHSVALPRASCFVSHPANFYDLLLSSAPNNTIHLWDIRADNCVMRFGEHVNRVHQLGVAFSPCMRFVATGSEDRQTYVYDVRTGRCLTRLQGHTDVVTSVAFNPLHPQLATASYDGTVRFYSDRQA</sequence>